<accession>A0A1Y6D2U1</accession>
<sequence>MKDPAIENIIGTNPFKRLIFMALFFGLFGIVRLLLWVLVVFQFLAHMLTGRVTAVGMKWGKALSNWIHKMLLFMSYNTEQMPFPFAAFGATADED</sequence>
<gene>
    <name evidence="2" type="ORF">SAMN02949497_4691</name>
</gene>
<evidence type="ECO:0000313" key="2">
    <source>
        <dbReference type="EMBL" id="SMF97269.1"/>
    </source>
</evidence>
<keyword evidence="1" id="KW-0812">Transmembrane</keyword>
<feature type="transmembrane region" description="Helical" evidence="1">
    <location>
        <begin position="18"/>
        <end position="41"/>
    </location>
</feature>
<dbReference type="AlphaFoldDB" id="A0A1Y6D2U1"/>
<protein>
    <recommendedName>
        <fullName evidence="4">DUF4389 domain-containing protein</fullName>
    </recommendedName>
</protein>
<proteinExistence type="predicted"/>
<dbReference type="InterPro" id="IPR025498">
    <property type="entry name" value="DUF4389"/>
</dbReference>
<dbReference type="STRING" id="1760988.SAMN02949497_4691"/>
<keyword evidence="1" id="KW-1133">Transmembrane helix</keyword>
<reference evidence="2 3" key="1">
    <citation type="submission" date="2016-12" db="EMBL/GenBank/DDBJ databases">
        <authorList>
            <person name="Song W.-J."/>
            <person name="Kurnit D.M."/>
        </authorList>
    </citation>
    <scope>NUCLEOTIDE SEQUENCE [LARGE SCALE GENOMIC DNA]</scope>
    <source>
        <strain evidence="2 3">175</strain>
    </source>
</reference>
<evidence type="ECO:0000256" key="1">
    <source>
        <dbReference type="SAM" id="Phobius"/>
    </source>
</evidence>
<dbReference type="EMBL" id="FXAM01000001">
    <property type="protein sequence ID" value="SMF97269.1"/>
    <property type="molecule type" value="Genomic_DNA"/>
</dbReference>
<evidence type="ECO:0008006" key="4">
    <source>
        <dbReference type="Google" id="ProtNLM"/>
    </source>
</evidence>
<dbReference type="Proteomes" id="UP000192923">
    <property type="component" value="Unassembled WGS sequence"/>
</dbReference>
<dbReference type="RefSeq" id="WP_176225354.1">
    <property type="nucleotide sequence ID" value="NZ_FXAM01000001.1"/>
</dbReference>
<organism evidence="2 3">
    <name type="scientific">Methylomagnum ishizawai</name>
    <dbReference type="NCBI Taxonomy" id="1760988"/>
    <lineage>
        <taxon>Bacteria</taxon>
        <taxon>Pseudomonadati</taxon>
        <taxon>Pseudomonadota</taxon>
        <taxon>Gammaproteobacteria</taxon>
        <taxon>Methylococcales</taxon>
        <taxon>Methylococcaceae</taxon>
        <taxon>Methylomagnum</taxon>
    </lineage>
</organism>
<name>A0A1Y6D2U1_9GAMM</name>
<evidence type="ECO:0000313" key="3">
    <source>
        <dbReference type="Proteomes" id="UP000192923"/>
    </source>
</evidence>
<keyword evidence="1" id="KW-0472">Membrane</keyword>
<keyword evidence="3" id="KW-1185">Reference proteome</keyword>
<dbReference type="Pfam" id="PF14333">
    <property type="entry name" value="DUF4389"/>
    <property type="match status" value="1"/>
</dbReference>